<feature type="signal peptide" evidence="1">
    <location>
        <begin position="1"/>
        <end position="22"/>
    </location>
</feature>
<accession>A0A1H6CBN1</accession>
<feature type="chain" id="PRO_5009294760" evidence="1">
    <location>
        <begin position="23"/>
        <end position="193"/>
    </location>
</feature>
<feature type="domain" description="Ice-binding protein C-terminal" evidence="2">
    <location>
        <begin position="165"/>
        <end position="188"/>
    </location>
</feature>
<dbReference type="NCBIfam" id="TIGR02595">
    <property type="entry name" value="PEP_CTERM"/>
    <property type="match status" value="1"/>
</dbReference>
<dbReference type="AlphaFoldDB" id="A0A1H6CBN1"/>
<sequence>MRFRTLLLLCLLSPFCALAVHASTYELTYTATVSGTYNSTPFTDATITFTGTYDSSSVQTIPIPGVTLYYVPTTVNFSIDGAGSGTISGGGIFINQSNEVAGIEGSDQDVLDVSAAAFGGLSLLAPFDPVLGSYDYSSSVNTSGGLLDISSASDLSFAIDGASTATPEPGSLALLGTGLLGVAGIARRRVFGS</sequence>
<organism evidence="3 4">
    <name type="scientific">Bryocella elongata</name>
    <dbReference type="NCBI Taxonomy" id="863522"/>
    <lineage>
        <taxon>Bacteria</taxon>
        <taxon>Pseudomonadati</taxon>
        <taxon>Acidobacteriota</taxon>
        <taxon>Terriglobia</taxon>
        <taxon>Terriglobales</taxon>
        <taxon>Acidobacteriaceae</taxon>
        <taxon>Bryocella</taxon>
    </lineage>
</organism>
<keyword evidence="1" id="KW-0732">Signal</keyword>
<dbReference type="InterPro" id="IPR013424">
    <property type="entry name" value="Ice-binding_C"/>
</dbReference>
<reference evidence="3 4" key="1">
    <citation type="submission" date="2016-10" db="EMBL/GenBank/DDBJ databases">
        <authorList>
            <person name="de Groot N.N."/>
        </authorList>
    </citation>
    <scope>NUCLEOTIDE SEQUENCE [LARGE SCALE GENOMIC DNA]</scope>
    <source>
        <strain evidence="3 4">DSM 22489</strain>
    </source>
</reference>
<proteinExistence type="predicted"/>
<evidence type="ECO:0000313" key="4">
    <source>
        <dbReference type="Proteomes" id="UP000236728"/>
    </source>
</evidence>
<dbReference type="RefSeq" id="WP_160115277.1">
    <property type="nucleotide sequence ID" value="NZ_FNVA01000009.1"/>
</dbReference>
<gene>
    <name evidence="3" type="ORF">SAMN05421819_4382</name>
</gene>
<dbReference type="Pfam" id="PF07589">
    <property type="entry name" value="PEP-CTERM"/>
    <property type="match status" value="1"/>
</dbReference>
<keyword evidence="4" id="KW-1185">Reference proteome</keyword>
<evidence type="ECO:0000259" key="2">
    <source>
        <dbReference type="Pfam" id="PF07589"/>
    </source>
</evidence>
<evidence type="ECO:0000256" key="1">
    <source>
        <dbReference type="SAM" id="SignalP"/>
    </source>
</evidence>
<protein>
    <submittedName>
        <fullName evidence="3">PEP-CTERM protein-sorting domain-containing protein</fullName>
    </submittedName>
</protein>
<name>A0A1H6CBN1_9BACT</name>
<dbReference type="EMBL" id="FNVA01000009">
    <property type="protein sequence ID" value="SEG69806.1"/>
    <property type="molecule type" value="Genomic_DNA"/>
</dbReference>
<dbReference type="Proteomes" id="UP000236728">
    <property type="component" value="Unassembled WGS sequence"/>
</dbReference>
<evidence type="ECO:0000313" key="3">
    <source>
        <dbReference type="EMBL" id="SEG69806.1"/>
    </source>
</evidence>